<feature type="compositionally biased region" description="Gly residues" evidence="1">
    <location>
        <begin position="254"/>
        <end position="263"/>
    </location>
</feature>
<evidence type="ECO:0000256" key="1">
    <source>
        <dbReference type="SAM" id="MobiDB-lite"/>
    </source>
</evidence>
<name>A0A6H1TVW3_9CYAN</name>
<feature type="compositionally biased region" description="Pro residues" evidence="1">
    <location>
        <begin position="291"/>
        <end position="305"/>
    </location>
</feature>
<protein>
    <submittedName>
        <fullName evidence="2">Uncharacterized protein</fullName>
    </submittedName>
</protein>
<dbReference type="Proteomes" id="UP000500857">
    <property type="component" value="Chromosome"/>
</dbReference>
<dbReference type="RefSeq" id="WP_168568887.1">
    <property type="nucleotide sequence ID" value="NZ_CP051167.1"/>
</dbReference>
<dbReference type="AlphaFoldDB" id="A0A6H1TVW3"/>
<evidence type="ECO:0000313" key="3">
    <source>
        <dbReference type="Proteomes" id="UP000500857"/>
    </source>
</evidence>
<gene>
    <name evidence="2" type="ORF">HCG48_09180</name>
</gene>
<feature type="compositionally biased region" description="Low complexity" evidence="1">
    <location>
        <begin position="46"/>
        <end position="78"/>
    </location>
</feature>
<keyword evidence="3" id="KW-1185">Reference proteome</keyword>
<feature type="compositionally biased region" description="Polar residues" evidence="1">
    <location>
        <begin position="92"/>
        <end position="109"/>
    </location>
</feature>
<feature type="region of interest" description="Disordered" evidence="1">
    <location>
        <begin position="42"/>
        <end position="305"/>
    </location>
</feature>
<organism evidence="2 3">
    <name type="scientific">Oxynema aestuarii AP17</name>
    <dbReference type="NCBI Taxonomy" id="2064643"/>
    <lineage>
        <taxon>Bacteria</taxon>
        <taxon>Bacillati</taxon>
        <taxon>Cyanobacteriota</taxon>
        <taxon>Cyanophyceae</taxon>
        <taxon>Oscillatoriophycideae</taxon>
        <taxon>Oscillatoriales</taxon>
        <taxon>Oscillatoriaceae</taxon>
        <taxon>Oxynema</taxon>
        <taxon>Oxynema aestuarii</taxon>
    </lineage>
</organism>
<sequence length="406" mass="41915">MSGAIAIEQETTLIQPTAMRQLLFKASIGIFVLLLSACGNEPQEETTTSSPSPTPTSSPTSTPTGTASPSPGASPGATETPEAGAEGDKAQPFTQPPTVTEQSDPTAISNLIPPMSQEERVQKVEQEKKRERTAANPFGVVQVPPEPREVEEAPTLPEGEAQAVPNLPDLPRVEPPVGRTAPGTATQVANLPKLPQGEGRQVPELKQLPEAIGAPVPSGSQQVAFGPNGERIAGIPPQEGRGVPDLPELPSSIGPGGPSGGTGEPQIAMIPPQAARGVPDLPELPEAIGPEIPPAPVAEQPAAPPPPDTAIAQGVEVSGVVRVGQETQIIVQAPGEPTTRYVRVGQRIGGNGEVLVKRIERLEGIEPIVILEQNGVEISKAVGEQNVASANESAMKLSPNATAMRP</sequence>
<proteinExistence type="predicted"/>
<dbReference type="KEGG" id="oxy:HCG48_09180"/>
<reference evidence="2 3" key="1">
    <citation type="submission" date="2020-04" db="EMBL/GenBank/DDBJ databases">
        <authorList>
            <person name="Basu S."/>
            <person name="Maruthanayagam V."/>
            <person name="Chakraborty S."/>
            <person name="Pramanik A."/>
            <person name="Mukherjee J."/>
            <person name="Brink B."/>
        </authorList>
    </citation>
    <scope>NUCLEOTIDE SEQUENCE [LARGE SCALE GENOMIC DNA]</scope>
    <source>
        <strain evidence="2 3">AP17</strain>
    </source>
</reference>
<dbReference type="EMBL" id="CP051167">
    <property type="protein sequence ID" value="QIZ70732.1"/>
    <property type="molecule type" value="Genomic_DNA"/>
</dbReference>
<feature type="compositionally biased region" description="Basic and acidic residues" evidence="1">
    <location>
        <begin position="117"/>
        <end position="133"/>
    </location>
</feature>
<accession>A0A6H1TVW3</accession>
<evidence type="ECO:0000313" key="2">
    <source>
        <dbReference type="EMBL" id="QIZ70732.1"/>
    </source>
</evidence>